<evidence type="ECO:0000313" key="1">
    <source>
        <dbReference type="EMBL" id="CAL1361342.1"/>
    </source>
</evidence>
<dbReference type="Proteomes" id="UP001497516">
    <property type="component" value="Chromosome 10"/>
</dbReference>
<evidence type="ECO:0000313" key="2">
    <source>
        <dbReference type="Proteomes" id="UP001497516"/>
    </source>
</evidence>
<keyword evidence="2" id="KW-1185">Reference proteome</keyword>
<dbReference type="AlphaFoldDB" id="A0AAV2CXT3"/>
<sequence length="80" mass="8453">MYLDDRFRSSGTRMLLAGSVGTRLRLERGAQAEGDGCPGGFAGSLAVVGRKTRGFAGSLVPSPSSVESRVAGKTCYRNLW</sequence>
<organism evidence="1 2">
    <name type="scientific">Linum trigynum</name>
    <dbReference type="NCBI Taxonomy" id="586398"/>
    <lineage>
        <taxon>Eukaryota</taxon>
        <taxon>Viridiplantae</taxon>
        <taxon>Streptophyta</taxon>
        <taxon>Embryophyta</taxon>
        <taxon>Tracheophyta</taxon>
        <taxon>Spermatophyta</taxon>
        <taxon>Magnoliopsida</taxon>
        <taxon>eudicotyledons</taxon>
        <taxon>Gunneridae</taxon>
        <taxon>Pentapetalae</taxon>
        <taxon>rosids</taxon>
        <taxon>fabids</taxon>
        <taxon>Malpighiales</taxon>
        <taxon>Linaceae</taxon>
        <taxon>Linum</taxon>
    </lineage>
</organism>
<gene>
    <name evidence="1" type="ORF">LTRI10_LOCUS8720</name>
</gene>
<name>A0AAV2CXT3_9ROSI</name>
<proteinExistence type="predicted"/>
<reference evidence="1 2" key="1">
    <citation type="submission" date="2024-04" db="EMBL/GenBank/DDBJ databases">
        <authorList>
            <person name="Fracassetti M."/>
        </authorList>
    </citation>
    <scope>NUCLEOTIDE SEQUENCE [LARGE SCALE GENOMIC DNA]</scope>
</reference>
<dbReference type="EMBL" id="OZ034814">
    <property type="protein sequence ID" value="CAL1361342.1"/>
    <property type="molecule type" value="Genomic_DNA"/>
</dbReference>
<protein>
    <submittedName>
        <fullName evidence="1">Uncharacterized protein</fullName>
    </submittedName>
</protein>
<accession>A0AAV2CXT3</accession>